<dbReference type="GeneID" id="17086004"/>
<dbReference type="Proteomes" id="UP000030680">
    <property type="component" value="Unassembled WGS sequence"/>
</dbReference>
<sequence length="355" mass="42320">MTCIKSYCRQWFLFLSSKSPTTCFVTLRVVHPTQALCCGGSHRPKSCGKRIILLKRKTAVSRLYLRSSLKERSSQVQRPGNHTKQVTEQNAILLLKEWIGIFLFGFITTFVTIYFYLVTKNKRWLLLIVACGMLWSISMVIQRLHIRRMLLAQRVWQEDMEKYMSKLEERIEKGDGQLAMSISQLESIAKTCEWMERKQEERKEEWKQFLWEWKRLGEEWNESRMSLNTRLYQLDKWEERWKDIQSTLKELASNLSAEKQNWSSLSEQVNQLFEKVTLVSSENRFSMENKETVSSSISNGNNNVSGIVPWKESKGREGYSHLYSFSRDEFEREEMLKQLDEEWIDAYWEERDYKD</sequence>
<feature type="transmembrane region" description="Helical" evidence="1">
    <location>
        <begin position="124"/>
        <end position="141"/>
    </location>
</feature>
<evidence type="ECO:0000313" key="3">
    <source>
        <dbReference type="Proteomes" id="UP000030680"/>
    </source>
</evidence>
<keyword evidence="1" id="KW-0812">Transmembrane</keyword>
<evidence type="ECO:0000313" key="2">
    <source>
        <dbReference type="EMBL" id="EME27006.1"/>
    </source>
</evidence>
<dbReference type="Gramene" id="EME27006">
    <property type="protein sequence ID" value="EME27006"/>
    <property type="gene ID" value="Gasu_53460"/>
</dbReference>
<evidence type="ECO:0000256" key="1">
    <source>
        <dbReference type="SAM" id="Phobius"/>
    </source>
</evidence>
<organism evidence="2 3">
    <name type="scientific">Galdieria sulphuraria</name>
    <name type="common">Red alga</name>
    <dbReference type="NCBI Taxonomy" id="130081"/>
    <lineage>
        <taxon>Eukaryota</taxon>
        <taxon>Rhodophyta</taxon>
        <taxon>Bangiophyceae</taxon>
        <taxon>Galdieriales</taxon>
        <taxon>Galdieriaceae</taxon>
        <taxon>Galdieria</taxon>
    </lineage>
</organism>
<accession>M2VUX4</accession>
<dbReference type="AlphaFoldDB" id="M2VUX4"/>
<gene>
    <name evidence="2" type="ORF">Gasu_53460</name>
</gene>
<reference evidence="3" key="1">
    <citation type="journal article" date="2013" name="Science">
        <title>Gene transfer from bacteria and archaea facilitated evolution of an extremophilic eukaryote.</title>
        <authorList>
            <person name="Schonknecht G."/>
            <person name="Chen W.H."/>
            <person name="Ternes C.M."/>
            <person name="Barbier G.G."/>
            <person name="Shrestha R.P."/>
            <person name="Stanke M."/>
            <person name="Brautigam A."/>
            <person name="Baker B.J."/>
            <person name="Banfield J.F."/>
            <person name="Garavito R.M."/>
            <person name="Carr K."/>
            <person name="Wilkerson C."/>
            <person name="Rensing S.A."/>
            <person name="Gagneul D."/>
            <person name="Dickenson N.E."/>
            <person name="Oesterhelt C."/>
            <person name="Lercher M.J."/>
            <person name="Weber A.P."/>
        </authorList>
    </citation>
    <scope>NUCLEOTIDE SEQUENCE [LARGE SCALE GENOMIC DNA]</scope>
    <source>
        <strain evidence="3">074W</strain>
    </source>
</reference>
<protein>
    <submittedName>
        <fullName evidence="2">Uncharacterized protein</fullName>
    </submittedName>
</protein>
<feature type="non-terminal residue" evidence="2">
    <location>
        <position position="355"/>
    </location>
</feature>
<keyword evidence="1" id="KW-0472">Membrane</keyword>
<keyword evidence="1" id="KW-1133">Transmembrane helix</keyword>
<dbReference type="KEGG" id="gsl:Gasu_53460"/>
<dbReference type="EMBL" id="KB454538">
    <property type="protein sequence ID" value="EME27006.1"/>
    <property type="molecule type" value="Genomic_DNA"/>
</dbReference>
<name>M2VUX4_GALSU</name>
<proteinExistence type="predicted"/>
<keyword evidence="3" id="KW-1185">Reference proteome</keyword>
<dbReference type="RefSeq" id="XP_005703526.1">
    <property type="nucleotide sequence ID" value="XM_005703469.2"/>
</dbReference>
<feature type="transmembrane region" description="Helical" evidence="1">
    <location>
        <begin position="98"/>
        <end position="118"/>
    </location>
</feature>